<proteinExistence type="predicted"/>
<keyword evidence="2" id="KW-0813">Transport</keyword>
<evidence type="ECO:0000256" key="1">
    <source>
        <dbReference type="ARBA" id="ARBA00004651"/>
    </source>
</evidence>
<dbReference type="Pfam" id="PF00664">
    <property type="entry name" value="ABC_membrane"/>
    <property type="match status" value="1"/>
</dbReference>
<dbReference type="SUPFAM" id="SSF52540">
    <property type="entry name" value="P-loop containing nucleoside triphosphate hydrolases"/>
    <property type="match status" value="1"/>
</dbReference>
<dbReference type="FunFam" id="3.40.50.300:FF:000221">
    <property type="entry name" value="Multidrug ABC transporter ATP-binding protein"/>
    <property type="match status" value="1"/>
</dbReference>
<dbReference type="AlphaFoldDB" id="A0A8X8GQ19"/>
<dbReference type="PROSITE" id="PS00211">
    <property type="entry name" value="ABC_TRANSPORTER_1"/>
    <property type="match status" value="1"/>
</dbReference>
<sequence length="589" mass="64648">MLKTFSQLLGDDVTILHRYLAMAVVYAVFCGLSLIMLALILSQLMLANLDQMALWLILLFFAIILCWCLRRVVEQMGIAVGIAVLENARLRLGHHAASLPVGWFTQQNTTQFNHLVTQGMMSVAQLPAHVFTPVISSVITPLVIVIALLCIHGVFGLIALVALPLIVLVFRLTSQIARFTDERYQQSFAETSQRMVEFAQAQSVLRAFNGEGRSTRFIHQAVDQQRHFGLKLILMSSLSAVLNSWAIQIVFAVFLIVTVFWLNIHSANQFLLADIVNITVSLLLVCRFIDTLLEVASYSEVLRSAGSQLEAIQQIFNAKALAQVEISTSLNDASIEFKNVQFRYAEDEPDVLKGVDLYIPSGSMMALIGASGSGKTTLAKLVARFFDVNQGQVLLGGVDVKQLCYEQLTTQISQIFQDNYLFSGSIAQNIRMGKANATDDQVMQAVQQAGITEMLARLPDGLESMVGEGGVRLSGGERQRITIARALIKDAPILLVDEATAALDAENQAIICELLNRLRGQKTILVIAHQLSTIAAADHIAVLEKGRVIEQGTPAQLRLLHGHYACYLAQGQAVKGWRLGKNVQVGEHA</sequence>
<evidence type="ECO:0000313" key="13">
    <source>
        <dbReference type="Proteomes" id="UP000887320"/>
    </source>
</evidence>
<dbReference type="Gene3D" id="3.40.50.300">
    <property type="entry name" value="P-loop containing nucleotide triphosphate hydrolases"/>
    <property type="match status" value="1"/>
</dbReference>
<dbReference type="Gene3D" id="1.20.1560.10">
    <property type="entry name" value="ABC transporter type 1, transmembrane domain"/>
    <property type="match status" value="1"/>
</dbReference>
<protein>
    <submittedName>
        <fullName evidence="12">ABC transporter ATP-binding protein/permease</fullName>
    </submittedName>
</protein>
<dbReference type="InterPro" id="IPR011527">
    <property type="entry name" value="ABC1_TM_dom"/>
</dbReference>
<feature type="transmembrane region" description="Helical" evidence="9">
    <location>
        <begin position="130"/>
        <end position="149"/>
    </location>
</feature>
<comment type="caution">
    <text evidence="12">The sequence shown here is derived from an EMBL/GenBank/DDBJ whole genome shotgun (WGS) entry which is preliminary data.</text>
</comment>
<dbReference type="Proteomes" id="UP000887320">
    <property type="component" value="Unassembled WGS sequence"/>
</dbReference>
<organism evidence="12 13">
    <name type="scientific">Acinetobacter guillouiae</name>
    <name type="common">Acinetobacter genomosp. 11</name>
    <dbReference type="NCBI Taxonomy" id="106649"/>
    <lineage>
        <taxon>Bacteria</taxon>
        <taxon>Pseudomonadati</taxon>
        <taxon>Pseudomonadota</taxon>
        <taxon>Gammaproteobacteria</taxon>
        <taxon>Moraxellales</taxon>
        <taxon>Moraxellaceae</taxon>
        <taxon>Acinetobacter</taxon>
    </lineage>
</organism>
<dbReference type="InterPro" id="IPR017871">
    <property type="entry name" value="ABC_transporter-like_CS"/>
</dbReference>
<dbReference type="InterPro" id="IPR003439">
    <property type="entry name" value="ABC_transporter-like_ATP-bd"/>
</dbReference>
<dbReference type="PANTHER" id="PTHR24221">
    <property type="entry name" value="ATP-BINDING CASSETTE SUB-FAMILY B"/>
    <property type="match status" value="1"/>
</dbReference>
<dbReference type="InterPro" id="IPR036640">
    <property type="entry name" value="ABC1_TM_sf"/>
</dbReference>
<dbReference type="SMART" id="SM00382">
    <property type="entry name" value="AAA"/>
    <property type="match status" value="1"/>
</dbReference>
<dbReference type="GO" id="GO:0016887">
    <property type="term" value="F:ATP hydrolysis activity"/>
    <property type="evidence" value="ECO:0007669"/>
    <property type="project" value="InterPro"/>
</dbReference>
<evidence type="ECO:0000256" key="9">
    <source>
        <dbReference type="SAM" id="Phobius"/>
    </source>
</evidence>
<evidence type="ECO:0000256" key="3">
    <source>
        <dbReference type="ARBA" id="ARBA00022475"/>
    </source>
</evidence>
<keyword evidence="7 9" id="KW-1133">Transmembrane helix</keyword>
<dbReference type="GO" id="GO:0034040">
    <property type="term" value="F:ATPase-coupled lipid transmembrane transporter activity"/>
    <property type="evidence" value="ECO:0007669"/>
    <property type="project" value="TreeGrafter"/>
</dbReference>
<dbReference type="PROSITE" id="PS50893">
    <property type="entry name" value="ABC_TRANSPORTER_2"/>
    <property type="match status" value="1"/>
</dbReference>
<dbReference type="InterPro" id="IPR003593">
    <property type="entry name" value="AAA+_ATPase"/>
</dbReference>
<feature type="domain" description="ABC transporter" evidence="10">
    <location>
        <begin position="335"/>
        <end position="570"/>
    </location>
</feature>
<feature type="transmembrane region" description="Helical" evidence="9">
    <location>
        <begin position="52"/>
        <end position="69"/>
    </location>
</feature>
<accession>A0A8X8GQ19</accession>
<dbReference type="EMBL" id="JAHWXT010000002">
    <property type="protein sequence ID" value="MCF0264471.1"/>
    <property type="molecule type" value="Genomic_DNA"/>
</dbReference>
<keyword evidence="4 9" id="KW-0812">Transmembrane</keyword>
<dbReference type="GO" id="GO:0140359">
    <property type="term" value="F:ABC-type transporter activity"/>
    <property type="evidence" value="ECO:0007669"/>
    <property type="project" value="InterPro"/>
</dbReference>
<keyword evidence="3" id="KW-1003">Cell membrane</keyword>
<evidence type="ECO:0000313" key="12">
    <source>
        <dbReference type="EMBL" id="MCF0264471.1"/>
    </source>
</evidence>
<comment type="subcellular location">
    <subcellularLocation>
        <location evidence="1">Cell membrane</location>
        <topology evidence="1">Multi-pass membrane protein</topology>
    </subcellularLocation>
</comment>
<dbReference type="PROSITE" id="PS50929">
    <property type="entry name" value="ABC_TM1F"/>
    <property type="match status" value="1"/>
</dbReference>
<dbReference type="GO" id="GO:0005886">
    <property type="term" value="C:plasma membrane"/>
    <property type="evidence" value="ECO:0007669"/>
    <property type="project" value="UniProtKB-SubCell"/>
</dbReference>
<gene>
    <name evidence="12" type="ORF">KW868_08345</name>
</gene>
<feature type="transmembrane region" description="Helical" evidence="9">
    <location>
        <begin position="155"/>
        <end position="173"/>
    </location>
</feature>
<evidence type="ECO:0000259" key="11">
    <source>
        <dbReference type="PROSITE" id="PS50929"/>
    </source>
</evidence>
<feature type="transmembrane region" description="Helical" evidence="9">
    <location>
        <begin position="240"/>
        <end position="264"/>
    </location>
</feature>
<keyword evidence="6 12" id="KW-0067">ATP-binding</keyword>
<evidence type="ECO:0000256" key="8">
    <source>
        <dbReference type="ARBA" id="ARBA00023136"/>
    </source>
</evidence>
<dbReference type="RefSeq" id="WP_234623197.1">
    <property type="nucleotide sequence ID" value="NZ_JAHWXT010000002.1"/>
</dbReference>
<evidence type="ECO:0000256" key="2">
    <source>
        <dbReference type="ARBA" id="ARBA00022448"/>
    </source>
</evidence>
<dbReference type="GO" id="GO:0005524">
    <property type="term" value="F:ATP binding"/>
    <property type="evidence" value="ECO:0007669"/>
    <property type="project" value="UniProtKB-KW"/>
</dbReference>
<dbReference type="InterPro" id="IPR039421">
    <property type="entry name" value="Type_1_exporter"/>
</dbReference>
<evidence type="ECO:0000256" key="4">
    <source>
        <dbReference type="ARBA" id="ARBA00022692"/>
    </source>
</evidence>
<dbReference type="PANTHER" id="PTHR24221:SF397">
    <property type="entry name" value="ABC TRANSPORTER, ATP-BINDING TRANSMEMBRANE PROTEIN"/>
    <property type="match status" value="1"/>
</dbReference>
<evidence type="ECO:0000259" key="10">
    <source>
        <dbReference type="PROSITE" id="PS50893"/>
    </source>
</evidence>
<dbReference type="InterPro" id="IPR027417">
    <property type="entry name" value="P-loop_NTPase"/>
</dbReference>
<name>A0A8X8GQ19_ACIGI</name>
<feature type="domain" description="ABC transmembrane type-1" evidence="11">
    <location>
        <begin position="21"/>
        <end position="304"/>
    </location>
</feature>
<keyword evidence="5" id="KW-0547">Nucleotide-binding</keyword>
<feature type="transmembrane region" description="Helical" evidence="9">
    <location>
        <begin position="20"/>
        <end position="46"/>
    </location>
</feature>
<evidence type="ECO:0000256" key="6">
    <source>
        <dbReference type="ARBA" id="ARBA00022840"/>
    </source>
</evidence>
<dbReference type="Pfam" id="PF00005">
    <property type="entry name" value="ABC_tran"/>
    <property type="match status" value="1"/>
</dbReference>
<keyword evidence="8 9" id="KW-0472">Membrane</keyword>
<evidence type="ECO:0000256" key="5">
    <source>
        <dbReference type="ARBA" id="ARBA00022741"/>
    </source>
</evidence>
<dbReference type="SUPFAM" id="SSF90123">
    <property type="entry name" value="ABC transporter transmembrane region"/>
    <property type="match status" value="1"/>
</dbReference>
<reference evidence="12" key="1">
    <citation type="submission" date="2021-07" db="EMBL/GenBank/DDBJ databases">
        <authorList>
            <person name="Fernandez M."/>
            <person name="Pereira P."/>
            <person name="Torres Tejerizo G.A."/>
            <person name="Gonzalez P."/>
            <person name="Agostini E."/>
        </authorList>
    </citation>
    <scope>NUCLEOTIDE SEQUENCE</scope>
    <source>
        <strain evidence="12">SFC 500-1A</strain>
    </source>
</reference>
<evidence type="ECO:0000256" key="7">
    <source>
        <dbReference type="ARBA" id="ARBA00022989"/>
    </source>
</evidence>